<proteinExistence type="predicted"/>
<dbReference type="Proteomes" id="UP000217790">
    <property type="component" value="Unassembled WGS sequence"/>
</dbReference>
<reference evidence="2" key="1">
    <citation type="journal article" date="2017" name="Nat. Ecol. Evol.">
        <title>Genome expansion and lineage-specific genetic innovations in the forest pathogenic fungi Armillaria.</title>
        <authorList>
            <person name="Sipos G."/>
            <person name="Prasanna A.N."/>
            <person name="Walter M.C."/>
            <person name="O'Connor E."/>
            <person name="Balint B."/>
            <person name="Krizsan K."/>
            <person name="Kiss B."/>
            <person name="Hess J."/>
            <person name="Varga T."/>
            <person name="Slot J."/>
            <person name="Riley R."/>
            <person name="Boka B."/>
            <person name="Rigling D."/>
            <person name="Barry K."/>
            <person name="Lee J."/>
            <person name="Mihaltcheva S."/>
            <person name="LaButti K."/>
            <person name="Lipzen A."/>
            <person name="Waldron R."/>
            <person name="Moloney N.M."/>
            <person name="Sperisen C."/>
            <person name="Kredics L."/>
            <person name="Vagvoelgyi C."/>
            <person name="Patrignani A."/>
            <person name="Fitzpatrick D."/>
            <person name="Nagy I."/>
            <person name="Doyle S."/>
            <person name="Anderson J.B."/>
            <person name="Grigoriev I.V."/>
            <person name="Gueldener U."/>
            <person name="Muensterkoetter M."/>
            <person name="Nagy L.G."/>
        </authorList>
    </citation>
    <scope>NUCLEOTIDE SEQUENCE [LARGE SCALE GENOMIC DNA]</scope>
    <source>
        <strain evidence="2">Ar21-2</strain>
    </source>
</reference>
<dbReference type="InParanoid" id="A0A2H3DHN9"/>
<evidence type="ECO:0000313" key="2">
    <source>
        <dbReference type="Proteomes" id="UP000217790"/>
    </source>
</evidence>
<protein>
    <submittedName>
        <fullName evidence="1">Uncharacterized protein</fullName>
    </submittedName>
</protein>
<evidence type="ECO:0000313" key="1">
    <source>
        <dbReference type="EMBL" id="PBK94729.1"/>
    </source>
</evidence>
<accession>A0A2H3DHN9</accession>
<dbReference type="OrthoDB" id="2897476at2759"/>
<name>A0A2H3DHN9_ARMGA</name>
<dbReference type="AlphaFoldDB" id="A0A2H3DHN9"/>
<dbReference type="EMBL" id="KZ293653">
    <property type="protein sequence ID" value="PBK94729.1"/>
    <property type="molecule type" value="Genomic_DNA"/>
</dbReference>
<keyword evidence="2" id="KW-1185">Reference proteome</keyword>
<organism evidence="1 2">
    <name type="scientific">Armillaria gallica</name>
    <name type="common">Bulbous honey fungus</name>
    <name type="synonym">Armillaria bulbosa</name>
    <dbReference type="NCBI Taxonomy" id="47427"/>
    <lineage>
        <taxon>Eukaryota</taxon>
        <taxon>Fungi</taxon>
        <taxon>Dikarya</taxon>
        <taxon>Basidiomycota</taxon>
        <taxon>Agaricomycotina</taxon>
        <taxon>Agaricomycetes</taxon>
        <taxon>Agaricomycetidae</taxon>
        <taxon>Agaricales</taxon>
        <taxon>Marasmiineae</taxon>
        <taxon>Physalacriaceae</taxon>
        <taxon>Armillaria</taxon>
    </lineage>
</organism>
<gene>
    <name evidence="1" type="ORF">ARMGADRAFT_1011646</name>
</gene>
<dbReference type="OMA" id="FCIEVEK"/>
<sequence>MPQSIVGQCISVVKLIQAAGEMAPFPYIKGLASIAVVLLELLEKADKNDADLVYLSNSLSNTLVIVRDTVVAHGESSAQYFKDFCIEVEK</sequence>